<protein>
    <recommendedName>
        <fullName evidence="1">Halobacterial output domain-containing protein</fullName>
    </recommendedName>
</protein>
<evidence type="ECO:0000313" key="3">
    <source>
        <dbReference type="Proteomes" id="UP001058330"/>
    </source>
</evidence>
<gene>
    <name evidence="2" type="ORF">KU306_02175</name>
</gene>
<sequence length="100" mass="11226">MSTLTTHRRDETEQTRVWYDCDRSETISEAILFAAAEHRDCDPTELPPLSEYVDIDALNVLFGEDSPMSPALSRGTLEFDYGDLVVDVDTVGTVEIRDAE</sequence>
<organism evidence="2 3">
    <name type="scientific">Haloferax larsenii</name>
    <dbReference type="NCBI Taxonomy" id="302484"/>
    <lineage>
        <taxon>Archaea</taxon>
        <taxon>Methanobacteriati</taxon>
        <taxon>Methanobacteriota</taxon>
        <taxon>Stenosarchaea group</taxon>
        <taxon>Halobacteria</taxon>
        <taxon>Halobacteriales</taxon>
        <taxon>Haloferacaceae</taxon>
        <taxon>Haloferax</taxon>
    </lineage>
</organism>
<reference evidence="2" key="1">
    <citation type="submission" date="2021-07" db="EMBL/GenBank/DDBJ databases">
        <title>Studies on halocins as antimicrobial molecules from haloarchaea.</title>
        <authorList>
            <person name="Kumar S."/>
            <person name="Khare S.K."/>
        </authorList>
    </citation>
    <scope>NUCLEOTIDE SEQUENCE</scope>
    <source>
        <strain evidence="2">NCIM 5678</strain>
    </source>
</reference>
<keyword evidence="3" id="KW-1185">Reference proteome</keyword>
<evidence type="ECO:0000313" key="2">
    <source>
        <dbReference type="EMBL" id="UVE51805.1"/>
    </source>
</evidence>
<dbReference type="Pfam" id="PF18545">
    <property type="entry name" value="HalOD1"/>
    <property type="match status" value="1"/>
</dbReference>
<feature type="domain" description="Halobacterial output" evidence="1">
    <location>
        <begin position="24"/>
        <end position="97"/>
    </location>
</feature>
<proteinExistence type="predicted"/>
<dbReference type="Proteomes" id="UP001058330">
    <property type="component" value="Chromosome"/>
</dbReference>
<accession>A0ABY5RIC8</accession>
<name>A0ABY5RIC8_HALLR</name>
<dbReference type="InterPro" id="IPR040624">
    <property type="entry name" value="HalOD1"/>
</dbReference>
<evidence type="ECO:0000259" key="1">
    <source>
        <dbReference type="Pfam" id="PF18545"/>
    </source>
</evidence>
<dbReference type="EMBL" id="CP078063">
    <property type="protein sequence ID" value="UVE51805.1"/>
    <property type="molecule type" value="Genomic_DNA"/>
</dbReference>